<reference evidence="1 2" key="1">
    <citation type="submission" date="2019-05" db="EMBL/GenBank/DDBJ databases">
        <title>Another draft genome of Portunus trituberculatus and its Hox gene families provides insights of decapod evolution.</title>
        <authorList>
            <person name="Jeong J.-H."/>
            <person name="Song I."/>
            <person name="Kim S."/>
            <person name="Choi T."/>
            <person name="Kim D."/>
            <person name="Ryu S."/>
            <person name="Kim W."/>
        </authorList>
    </citation>
    <scope>NUCLEOTIDE SEQUENCE [LARGE SCALE GENOMIC DNA]</scope>
    <source>
        <tissue evidence="1">Muscle</tissue>
    </source>
</reference>
<evidence type="ECO:0000313" key="1">
    <source>
        <dbReference type="EMBL" id="MPC31395.1"/>
    </source>
</evidence>
<protein>
    <submittedName>
        <fullName evidence="1">Uncharacterized protein</fullName>
    </submittedName>
</protein>
<dbReference type="AlphaFoldDB" id="A0A5B7EDF0"/>
<gene>
    <name evidence="1" type="ORF">E2C01_024683</name>
</gene>
<comment type="caution">
    <text evidence="1">The sequence shown here is derived from an EMBL/GenBank/DDBJ whole genome shotgun (WGS) entry which is preliminary data.</text>
</comment>
<sequence length="103" mass="11091">MYPHPPPSSRDLPPPPTPYSVSSIKLLLNTLFHSSSSSSSSFLPLLVSSARRSPARHPVILPSATTPTISCVGNGHSLCLRGSLHLISVRSFMARLSFLRSLI</sequence>
<evidence type="ECO:0000313" key="2">
    <source>
        <dbReference type="Proteomes" id="UP000324222"/>
    </source>
</evidence>
<organism evidence="1 2">
    <name type="scientific">Portunus trituberculatus</name>
    <name type="common">Swimming crab</name>
    <name type="synonym">Neptunus trituberculatus</name>
    <dbReference type="NCBI Taxonomy" id="210409"/>
    <lineage>
        <taxon>Eukaryota</taxon>
        <taxon>Metazoa</taxon>
        <taxon>Ecdysozoa</taxon>
        <taxon>Arthropoda</taxon>
        <taxon>Crustacea</taxon>
        <taxon>Multicrustacea</taxon>
        <taxon>Malacostraca</taxon>
        <taxon>Eumalacostraca</taxon>
        <taxon>Eucarida</taxon>
        <taxon>Decapoda</taxon>
        <taxon>Pleocyemata</taxon>
        <taxon>Brachyura</taxon>
        <taxon>Eubrachyura</taxon>
        <taxon>Portunoidea</taxon>
        <taxon>Portunidae</taxon>
        <taxon>Portuninae</taxon>
        <taxon>Portunus</taxon>
    </lineage>
</organism>
<dbReference type="Proteomes" id="UP000324222">
    <property type="component" value="Unassembled WGS sequence"/>
</dbReference>
<name>A0A5B7EDF0_PORTR</name>
<proteinExistence type="predicted"/>
<keyword evidence="2" id="KW-1185">Reference proteome</keyword>
<accession>A0A5B7EDF0</accession>
<dbReference type="EMBL" id="VSRR010002427">
    <property type="protein sequence ID" value="MPC31395.1"/>
    <property type="molecule type" value="Genomic_DNA"/>
</dbReference>